<protein>
    <submittedName>
        <fullName evidence="1">Uncharacterized protein</fullName>
    </submittedName>
</protein>
<evidence type="ECO:0000313" key="2">
    <source>
        <dbReference type="Proteomes" id="UP000324222"/>
    </source>
</evidence>
<comment type="caution">
    <text evidence="1">The sequence shown here is derived from an EMBL/GenBank/DDBJ whole genome shotgun (WGS) entry which is preliminary data.</text>
</comment>
<gene>
    <name evidence="1" type="ORF">E2C01_102624</name>
</gene>
<name>A0A5B7KIX5_PORTR</name>
<dbReference type="EMBL" id="VSRR010153035">
    <property type="protein sequence ID" value="MPD06796.1"/>
    <property type="molecule type" value="Genomic_DNA"/>
</dbReference>
<dbReference type="Proteomes" id="UP000324222">
    <property type="component" value="Unassembled WGS sequence"/>
</dbReference>
<sequence>MCDLPPFTPTNVTITITISTPTTTTTTTTTALTAIITFPIFPLSTCTHFRPGGELAEGREEAETR</sequence>
<keyword evidence="2" id="KW-1185">Reference proteome</keyword>
<proteinExistence type="predicted"/>
<reference evidence="1 2" key="1">
    <citation type="submission" date="2019-05" db="EMBL/GenBank/DDBJ databases">
        <title>Another draft genome of Portunus trituberculatus and its Hox gene families provides insights of decapod evolution.</title>
        <authorList>
            <person name="Jeong J.-H."/>
            <person name="Song I."/>
            <person name="Kim S."/>
            <person name="Choi T."/>
            <person name="Kim D."/>
            <person name="Ryu S."/>
            <person name="Kim W."/>
        </authorList>
    </citation>
    <scope>NUCLEOTIDE SEQUENCE [LARGE SCALE GENOMIC DNA]</scope>
    <source>
        <tissue evidence="1">Muscle</tissue>
    </source>
</reference>
<organism evidence="1 2">
    <name type="scientific">Portunus trituberculatus</name>
    <name type="common">Swimming crab</name>
    <name type="synonym">Neptunus trituberculatus</name>
    <dbReference type="NCBI Taxonomy" id="210409"/>
    <lineage>
        <taxon>Eukaryota</taxon>
        <taxon>Metazoa</taxon>
        <taxon>Ecdysozoa</taxon>
        <taxon>Arthropoda</taxon>
        <taxon>Crustacea</taxon>
        <taxon>Multicrustacea</taxon>
        <taxon>Malacostraca</taxon>
        <taxon>Eumalacostraca</taxon>
        <taxon>Eucarida</taxon>
        <taxon>Decapoda</taxon>
        <taxon>Pleocyemata</taxon>
        <taxon>Brachyura</taxon>
        <taxon>Eubrachyura</taxon>
        <taxon>Portunoidea</taxon>
        <taxon>Portunidae</taxon>
        <taxon>Portuninae</taxon>
        <taxon>Portunus</taxon>
    </lineage>
</organism>
<accession>A0A5B7KIX5</accession>
<evidence type="ECO:0000313" key="1">
    <source>
        <dbReference type="EMBL" id="MPD06796.1"/>
    </source>
</evidence>
<dbReference type="AlphaFoldDB" id="A0A5B7KIX5"/>